<feature type="domain" description="Tryptophan synthase beta chain-like PALP" evidence="5">
    <location>
        <begin position="146"/>
        <end position="433"/>
    </location>
</feature>
<dbReference type="Proteomes" id="UP000199492">
    <property type="component" value="Unassembled WGS sequence"/>
</dbReference>
<keyword evidence="4" id="KW-0456">Lyase</keyword>
<dbReference type="GO" id="GO:0070179">
    <property type="term" value="P:D-serine biosynthetic process"/>
    <property type="evidence" value="ECO:0007669"/>
    <property type="project" value="TreeGrafter"/>
</dbReference>
<dbReference type="InterPro" id="IPR011335">
    <property type="entry name" value="Restrct_endonuc-II-like"/>
</dbReference>
<accession>A0A1G8K5Y7</accession>
<feature type="domain" description="DUF559" evidence="6">
    <location>
        <begin position="11"/>
        <end position="110"/>
    </location>
</feature>
<dbReference type="SUPFAM" id="SSF52980">
    <property type="entry name" value="Restriction endonuclease-like"/>
    <property type="match status" value="1"/>
</dbReference>
<evidence type="ECO:0000313" key="7">
    <source>
        <dbReference type="EMBL" id="SDI38916.1"/>
    </source>
</evidence>
<dbReference type="Pfam" id="PF00291">
    <property type="entry name" value="PALP"/>
    <property type="match status" value="1"/>
</dbReference>
<dbReference type="SUPFAM" id="SSF53686">
    <property type="entry name" value="Tryptophan synthase beta subunit-like PLP-dependent enzymes"/>
    <property type="match status" value="1"/>
</dbReference>
<evidence type="ECO:0000256" key="1">
    <source>
        <dbReference type="ARBA" id="ARBA00001933"/>
    </source>
</evidence>
<dbReference type="PANTHER" id="PTHR43050">
    <property type="entry name" value="SERINE / THREONINE RACEMASE FAMILY MEMBER"/>
    <property type="match status" value="1"/>
</dbReference>
<gene>
    <name evidence="7" type="ORF">SAMN04489796_11083</name>
</gene>
<dbReference type="FunFam" id="3.40.50.1100:FF:000007">
    <property type="entry name" value="L-threonine dehydratase catabolic TdcB"/>
    <property type="match status" value="1"/>
</dbReference>
<dbReference type="PANTHER" id="PTHR43050:SF1">
    <property type="entry name" value="SERINE RACEMASE"/>
    <property type="match status" value="1"/>
</dbReference>
<keyword evidence="3" id="KW-0663">Pyridoxal phosphate</keyword>
<dbReference type="GO" id="GO:0030378">
    <property type="term" value="F:serine racemase activity"/>
    <property type="evidence" value="ECO:0007669"/>
    <property type="project" value="TreeGrafter"/>
</dbReference>
<dbReference type="GO" id="GO:0000287">
    <property type="term" value="F:magnesium ion binding"/>
    <property type="evidence" value="ECO:0007669"/>
    <property type="project" value="TreeGrafter"/>
</dbReference>
<dbReference type="GO" id="GO:0018114">
    <property type="term" value="F:threonine racemase activity"/>
    <property type="evidence" value="ECO:0007669"/>
    <property type="project" value="TreeGrafter"/>
</dbReference>
<dbReference type="InterPro" id="IPR036052">
    <property type="entry name" value="TrpB-like_PALP_sf"/>
</dbReference>
<evidence type="ECO:0000259" key="5">
    <source>
        <dbReference type="Pfam" id="PF00291"/>
    </source>
</evidence>
<evidence type="ECO:0000256" key="4">
    <source>
        <dbReference type="ARBA" id="ARBA00023239"/>
    </source>
</evidence>
<evidence type="ECO:0000313" key="8">
    <source>
        <dbReference type="Proteomes" id="UP000199492"/>
    </source>
</evidence>
<dbReference type="GO" id="GO:0030170">
    <property type="term" value="F:pyridoxal phosphate binding"/>
    <property type="evidence" value="ECO:0007669"/>
    <property type="project" value="TreeGrafter"/>
</dbReference>
<sequence>MRNNIIPYNPKLKEYARQLRNNSTLAEVLLWKNIKNEALGVQFHRQVPMLDYIVDFYCHELMLAIEIDGDSHDHRYFEDLNRQNKLENLGVRFIRFTDGDVKNNMFSVSMSLEEKVKSLKTPLKSPQGDNPFDLRQTLIEIHNRIKPFIHKTPVLTSQLLNEKAGCNLFFKCENFQKMGAFKMRGAANAILSLSEEEKQRGVVTHSSGNFAQAVSLAAQKLGVKAYIVMPENAPQVKKNAVKTYEGEIIECESTPQAREATANKIKEEKRASFFHPSNQDEVIYGNSTAAIELLEEQPNLDIILAPIGGGGLIAGTALATHYFSKKCKVIGAEPKAVDDAYRSLISGKIETNTTFATIADGLRTHLGDRNFPIIQKHVEKIICVEEDEIINAMQLIWERMKIIVEPSSAVAFAAVLKNKEEFATKNVGIIVSGGNVDVKNLPF</sequence>
<evidence type="ECO:0000259" key="6">
    <source>
        <dbReference type="Pfam" id="PF04480"/>
    </source>
</evidence>
<dbReference type="CDD" id="cd01038">
    <property type="entry name" value="Endonuclease_DUF559"/>
    <property type="match status" value="1"/>
</dbReference>
<protein>
    <submittedName>
        <fullName evidence="7">Threonine dehydratase</fullName>
    </submittedName>
</protein>
<dbReference type="OrthoDB" id="9811476at2"/>
<dbReference type="Gene3D" id="3.40.960.10">
    <property type="entry name" value="VSR Endonuclease"/>
    <property type="match status" value="1"/>
</dbReference>
<dbReference type="EMBL" id="FNCZ01000010">
    <property type="protein sequence ID" value="SDI38916.1"/>
    <property type="molecule type" value="Genomic_DNA"/>
</dbReference>
<reference evidence="8" key="1">
    <citation type="submission" date="2016-10" db="EMBL/GenBank/DDBJ databases">
        <authorList>
            <person name="Varghese N."/>
            <person name="Submissions S."/>
        </authorList>
    </citation>
    <scope>NUCLEOTIDE SEQUENCE [LARGE SCALE GENOMIC DNA]</scope>
    <source>
        <strain evidence="8">DSM 15363</strain>
    </source>
</reference>
<organism evidence="7 8">
    <name type="scientific">Winogradskyella thalassocola</name>
    <dbReference type="NCBI Taxonomy" id="262004"/>
    <lineage>
        <taxon>Bacteria</taxon>
        <taxon>Pseudomonadati</taxon>
        <taxon>Bacteroidota</taxon>
        <taxon>Flavobacteriia</taxon>
        <taxon>Flavobacteriales</taxon>
        <taxon>Flavobacteriaceae</taxon>
        <taxon>Winogradskyella</taxon>
    </lineage>
</organism>
<proteinExistence type="inferred from homology"/>
<comment type="cofactor">
    <cofactor evidence="1">
        <name>pyridoxal 5'-phosphate</name>
        <dbReference type="ChEBI" id="CHEBI:597326"/>
    </cofactor>
</comment>
<evidence type="ECO:0000256" key="3">
    <source>
        <dbReference type="ARBA" id="ARBA00022898"/>
    </source>
</evidence>
<comment type="similarity">
    <text evidence="2">Belongs to the serine/threonine dehydratase family.</text>
</comment>
<keyword evidence="8" id="KW-1185">Reference proteome</keyword>
<name>A0A1G8K5Y7_9FLAO</name>
<dbReference type="InterPro" id="IPR047216">
    <property type="entry name" value="Endonuclease_DUF559_bact"/>
</dbReference>
<dbReference type="InterPro" id="IPR007569">
    <property type="entry name" value="DUF559"/>
</dbReference>
<dbReference type="STRING" id="262004.SAMN04489796_11083"/>
<dbReference type="Gene3D" id="3.40.50.1100">
    <property type="match status" value="2"/>
</dbReference>
<dbReference type="AlphaFoldDB" id="A0A1G8K5Y7"/>
<dbReference type="Pfam" id="PF04480">
    <property type="entry name" value="DUF559"/>
    <property type="match status" value="1"/>
</dbReference>
<dbReference type="InterPro" id="IPR001926">
    <property type="entry name" value="TrpB-like_PALP"/>
</dbReference>
<evidence type="ECO:0000256" key="2">
    <source>
        <dbReference type="ARBA" id="ARBA00010869"/>
    </source>
</evidence>
<dbReference type="CDD" id="cd01562">
    <property type="entry name" value="Thr-dehyd"/>
    <property type="match status" value="1"/>
</dbReference>
<dbReference type="GO" id="GO:0008721">
    <property type="term" value="F:D-serine ammonia-lyase activity"/>
    <property type="evidence" value="ECO:0007669"/>
    <property type="project" value="TreeGrafter"/>
</dbReference>
<dbReference type="GO" id="GO:0005524">
    <property type="term" value="F:ATP binding"/>
    <property type="evidence" value="ECO:0007669"/>
    <property type="project" value="TreeGrafter"/>
</dbReference>
<dbReference type="GO" id="GO:0003941">
    <property type="term" value="F:L-serine ammonia-lyase activity"/>
    <property type="evidence" value="ECO:0007669"/>
    <property type="project" value="TreeGrafter"/>
</dbReference>